<keyword evidence="3" id="KW-0560">Oxidoreductase</keyword>
<name>A0A9X4KQ28_9BACL</name>
<evidence type="ECO:0000259" key="5">
    <source>
        <dbReference type="Pfam" id="PF00107"/>
    </source>
</evidence>
<dbReference type="Gene3D" id="3.40.50.720">
    <property type="entry name" value="NAD(P)-binding Rossmann-like Domain"/>
    <property type="match status" value="1"/>
</dbReference>
<feature type="domain" description="Alcohol dehydrogenase-like N-terminal" evidence="6">
    <location>
        <begin position="7"/>
        <end position="115"/>
    </location>
</feature>
<comment type="similarity">
    <text evidence="4">Belongs to the zinc-containing alcohol dehydrogenase family.</text>
</comment>
<evidence type="ECO:0000256" key="1">
    <source>
        <dbReference type="ARBA" id="ARBA00022723"/>
    </source>
</evidence>
<sequence length="316" mass="33758">MRRASAPREALVKVESVGICGSELEGYLGHSSVRVPPLVMGHEFCGRIAALGDQASGLSIGDKVVVNPLIACRACASCLRGDYNICRNRQIVGIHRPGAFADYVAVPVDSAIRVPQEMDASLASLAEPLAVAIHAVKLKCRPLDDLLIFGAGPIGLLCAAAARQMGIGRIVVLDLQPARLAHAENMGAIGLSPRSIEERREALFPRGIPVAVDCVGVQATREQAMNLVDPGGSVIMVGLGQGRSELPMNHLVRQEISLIGSYTYSPEDFRQAVDLLIRGDIAIEGWTETRPLNEGPAAFRELAEGISRFSKIFLKP</sequence>
<dbReference type="RefSeq" id="WP_277528908.1">
    <property type="nucleotide sequence ID" value="NZ_JAPDIA010000001.1"/>
</dbReference>
<reference evidence="7" key="1">
    <citation type="submission" date="2022-10" db="EMBL/GenBank/DDBJ databases">
        <title>Comparative genomic analysis of Cohnella hashimotonis sp. nov., isolated from the International Space Station.</title>
        <authorList>
            <person name="Simpson A."/>
            <person name="Venkateswaran K."/>
        </authorList>
    </citation>
    <scope>NUCLEOTIDE SEQUENCE</scope>
    <source>
        <strain evidence="7">DSM 28161</strain>
    </source>
</reference>
<comment type="caution">
    <text evidence="7">The sequence shown here is derived from an EMBL/GenBank/DDBJ whole genome shotgun (WGS) entry which is preliminary data.</text>
</comment>
<evidence type="ECO:0000259" key="6">
    <source>
        <dbReference type="Pfam" id="PF08240"/>
    </source>
</evidence>
<evidence type="ECO:0000256" key="3">
    <source>
        <dbReference type="ARBA" id="ARBA00023002"/>
    </source>
</evidence>
<gene>
    <name evidence="7" type="ORF">OMP40_02665</name>
</gene>
<evidence type="ECO:0000256" key="2">
    <source>
        <dbReference type="ARBA" id="ARBA00022833"/>
    </source>
</evidence>
<dbReference type="GO" id="GO:0008270">
    <property type="term" value="F:zinc ion binding"/>
    <property type="evidence" value="ECO:0007669"/>
    <property type="project" value="InterPro"/>
</dbReference>
<proteinExistence type="inferred from homology"/>
<dbReference type="Proteomes" id="UP001153404">
    <property type="component" value="Unassembled WGS sequence"/>
</dbReference>
<feature type="domain" description="Alcohol dehydrogenase-like C-terminal" evidence="5">
    <location>
        <begin position="153"/>
        <end position="276"/>
    </location>
</feature>
<dbReference type="SUPFAM" id="SSF51735">
    <property type="entry name" value="NAD(P)-binding Rossmann-fold domains"/>
    <property type="match status" value="1"/>
</dbReference>
<keyword evidence="2 4" id="KW-0862">Zinc</keyword>
<accession>A0A9X4KQ28</accession>
<dbReference type="InterPro" id="IPR002328">
    <property type="entry name" value="ADH_Zn_CS"/>
</dbReference>
<protein>
    <submittedName>
        <fullName evidence="7">Alcohol dehydrogenase catalytic domain-containing protein</fullName>
    </submittedName>
</protein>
<dbReference type="InterPro" id="IPR011032">
    <property type="entry name" value="GroES-like_sf"/>
</dbReference>
<evidence type="ECO:0000256" key="4">
    <source>
        <dbReference type="RuleBase" id="RU361277"/>
    </source>
</evidence>
<organism evidence="7 8">
    <name type="scientific">Cohnella rhizosphaerae</name>
    <dbReference type="NCBI Taxonomy" id="1457232"/>
    <lineage>
        <taxon>Bacteria</taxon>
        <taxon>Bacillati</taxon>
        <taxon>Bacillota</taxon>
        <taxon>Bacilli</taxon>
        <taxon>Bacillales</taxon>
        <taxon>Paenibacillaceae</taxon>
        <taxon>Cohnella</taxon>
    </lineage>
</organism>
<dbReference type="Pfam" id="PF08240">
    <property type="entry name" value="ADH_N"/>
    <property type="match status" value="1"/>
</dbReference>
<dbReference type="AlphaFoldDB" id="A0A9X4KQ28"/>
<dbReference type="Pfam" id="PF00107">
    <property type="entry name" value="ADH_zinc_N"/>
    <property type="match status" value="1"/>
</dbReference>
<dbReference type="InterPro" id="IPR013154">
    <property type="entry name" value="ADH-like_N"/>
</dbReference>
<dbReference type="EMBL" id="JAPDIA010000001">
    <property type="protein sequence ID" value="MDG0808433.1"/>
    <property type="molecule type" value="Genomic_DNA"/>
</dbReference>
<dbReference type="Gene3D" id="3.90.180.10">
    <property type="entry name" value="Medium-chain alcohol dehydrogenases, catalytic domain"/>
    <property type="match status" value="1"/>
</dbReference>
<dbReference type="GO" id="GO:0016491">
    <property type="term" value="F:oxidoreductase activity"/>
    <property type="evidence" value="ECO:0007669"/>
    <property type="project" value="UniProtKB-KW"/>
</dbReference>
<keyword evidence="1 4" id="KW-0479">Metal-binding</keyword>
<dbReference type="PANTHER" id="PTHR43401">
    <property type="entry name" value="L-THREONINE 3-DEHYDROGENASE"/>
    <property type="match status" value="1"/>
</dbReference>
<comment type="cofactor">
    <cofactor evidence="4">
        <name>Zn(2+)</name>
        <dbReference type="ChEBI" id="CHEBI:29105"/>
    </cofactor>
</comment>
<evidence type="ECO:0000313" key="7">
    <source>
        <dbReference type="EMBL" id="MDG0808433.1"/>
    </source>
</evidence>
<dbReference type="PANTHER" id="PTHR43401:SF2">
    <property type="entry name" value="L-THREONINE 3-DEHYDROGENASE"/>
    <property type="match status" value="1"/>
</dbReference>
<evidence type="ECO:0000313" key="8">
    <source>
        <dbReference type="Proteomes" id="UP001153404"/>
    </source>
</evidence>
<dbReference type="InterPro" id="IPR013149">
    <property type="entry name" value="ADH-like_C"/>
</dbReference>
<keyword evidence="8" id="KW-1185">Reference proteome</keyword>
<dbReference type="InterPro" id="IPR050129">
    <property type="entry name" value="Zn_alcohol_dh"/>
</dbReference>
<dbReference type="PROSITE" id="PS00059">
    <property type="entry name" value="ADH_ZINC"/>
    <property type="match status" value="1"/>
</dbReference>
<dbReference type="SUPFAM" id="SSF50129">
    <property type="entry name" value="GroES-like"/>
    <property type="match status" value="1"/>
</dbReference>
<dbReference type="InterPro" id="IPR036291">
    <property type="entry name" value="NAD(P)-bd_dom_sf"/>
</dbReference>